<dbReference type="PANTHER" id="PTHR46825">
    <property type="entry name" value="D-ALANYL-D-ALANINE-CARBOXYPEPTIDASE/ENDOPEPTIDASE AMPH"/>
    <property type="match status" value="1"/>
</dbReference>
<feature type="domain" description="Beta-lactamase-related" evidence="1">
    <location>
        <begin position="10"/>
        <end position="332"/>
    </location>
</feature>
<evidence type="ECO:0000259" key="1">
    <source>
        <dbReference type="Pfam" id="PF00144"/>
    </source>
</evidence>
<dbReference type="AlphaFoldDB" id="A0A7X6LBN9"/>
<reference evidence="2 3" key="1">
    <citation type="submission" date="2020-04" db="EMBL/GenBank/DDBJ databases">
        <title>MicrobeNet Type strains.</title>
        <authorList>
            <person name="Nicholson A.C."/>
        </authorList>
    </citation>
    <scope>NUCLEOTIDE SEQUENCE [LARGE SCALE GENOMIC DNA]</scope>
    <source>
        <strain evidence="2 3">DSM 44956</strain>
    </source>
</reference>
<dbReference type="Gene3D" id="3.40.710.10">
    <property type="entry name" value="DD-peptidase/beta-lactamase superfamily"/>
    <property type="match status" value="1"/>
</dbReference>
<sequence>MNETAQELSDFVAASAEKLGVPGVAVGVLAGGREDFACLGVTSVDNPLPVDRDTMFVVGSVSKTFTATALMRLVAEGRVELDAPVRRYVPEFVRTDAAADEITVLRLLNHTAGLEWKLGVDPGEGDDALARHAVTLAESPLIAAPGARASYSQAGFNLAGRIIEHVTGSTFERAVASLLFEPLGLAHSRYAVNDVMTRRFAVGHNVDADGVLEVARQWKDNRSNNPGGGVATSVSDLLRWARFHLGDGRTDGGERLLPTELLHRMRQPTVELRGSTLGDAFGICWFLREVDGVATIGHGGSGNGQFADLLIVPERNFAVAVTSNAGPDAGLAFNRAVVNRVLEHYLGVVERDPEPMPYDEARAAEIVGYYENEMMRLTLDTDGAGMTIGCAIKPEVRAAGDTELPPDLPPATLGLLPGAADEYIVTEGGLQGQRGFFTRDESGAVTGIDLAGRLFARAR</sequence>
<dbReference type="Proteomes" id="UP000540698">
    <property type="component" value="Unassembled WGS sequence"/>
</dbReference>
<accession>A0A7X6LBN9</accession>
<protein>
    <submittedName>
        <fullName evidence="2">Beta-lactamase family protein</fullName>
    </submittedName>
</protein>
<evidence type="ECO:0000313" key="3">
    <source>
        <dbReference type="Proteomes" id="UP000540698"/>
    </source>
</evidence>
<evidence type="ECO:0000313" key="2">
    <source>
        <dbReference type="EMBL" id="NKY31365.1"/>
    </source>
</evidence>
<dbReference type="PANTHER" id="PTHR46825:SF15">
    <property type="entry name" value="BETA-LACTAMASE-RELATED DOMAIN-CONTAINING PROTEIN"/>
    <property type="match status" value="1"/>
</dbReference>
<dbReference type="InterPro" id="IPR012338">
    <property type="entry name" value="Beta-lactam/transpept-like"/>
</dbReference>
<dbReference type="Pfam" id="PF00144">
    <property type="entry name" value="Beta-lactamase"/>
    <property type="match status" value="1"/>
</dbReference>
<dbReference type="EMBL" id="JAAXOS010000031">
    <property type="protein sequence ID" value="NKY31365.1"/>
    <property type="molecule type" value="Genomic_DNA"/>
</dbReference>
<dbReference type="RefSeq" id="WP_062975760.1">
    <property type="nucleotide sequence ID" value="NZ_JAAXOS010000031.1"/>
</dbReference>
<proteinExistence type="predicted"/>
<organism evidence="2 3">
    <name type="scientific">Nocardia gamkensis</name>
    <dbReference type="NCBI Taxonomy" id="352869"/>
    <lineage>
        <taxon>Bacteria</taxon>
        <taxon>Bacillati</taxon>
        <taxon>Actinomycetota</taxon>
        <taxon>Actinomycetes</taxon>
        <taxon>Mycobacteriales</taxon>
        <taxon>Nocardiaceae</taxon>
        <taxon>Nocardia</taxon>
    </lineage>
</organism>
<dbReference type="InterPro" id="IPR001466">
    <property type="entry name" value="Beta-lactam-related"/>
</dbReference>
<dbReference type="SUPFAM" id="SSF56601">
    <property type="entry name" value="beta-lactamase/transpeptidase-like"/>
    <property type="match status" value="1"/>
</dbReference>
<keyword evidence="3" id="KW-1185">Reference proteome</keyword>
<dbReference type="InterPro" id="IPR050491">
    <property type="entry name" value="AmpC-like"/>
</dbReference>
<name>A0A7X6LBN9_9NOCA</name>
<comment type="caution">
    <text evidence="2">The sequence shown here is derived from an EMBL/GenBank/DDBJ whole genome shotgun (WGS) entry which is preliminary data.</text>
</comment>
<gene>
    <name evidence="2" type="ORF">HGB38_35015</name>
</gene>